<evidence type="ECO:0000313" key="2">
    <source>
        <dbReference type="EMBL" id="QPG97507.1"/>
    </source>
</evidence>
<dbReference type="OrthoDB" id="3946796at2759"/>
<feature type="region of interest" description="Disordered" evidence="1">
    <location>
        <begin position="1"/>
        <end position="80"/>
    </location>
</feature>
<name>A0A7S9KQ22_EPIFF</name>
<dbReference type="Proteomes" id="UP000594364">
    <property type="component" value="Chromosome 2"/>
</dbReference>
<protein>
    <recommendedName>
        <fullName evidence="4">Carboxylesterase family protein</fullName>
    </recommendedName>
</protein>
<feature type="compositionally biased region" description="Polar residues" evidence="1">
    <location>
        <begin position="687"/>
        <end position="698"/>
    </location>
</feature>
<evidence type="ECO:0000313" key="3">
    <source>
        <dbReference type="Proteomes" id="UP000594364"/>
    </source>
</evidence>
<proteinExistence type="predicted"/>
<sequence>MARAMARKSPQPTRQGFAIFDDCSPSSRDKHFTSAAESKTVVLGEISKGQSQSRATCVDIAASPPPTKSPRRESAGLDARPTNNKCKAIRLTPRAQRPQAHAETFEPLVAVPEESNSLVETEAENPAKAGGNHAIPSQPDQEEQMVLTAELKASLEEQVEKHLAGQFEWIMTYPTGAGSHAAGNCVDEADQGRPSPITVYGCNMLPVGRRPRVSQTSEEPSTDKFALLATALTKDASCYPSMTNTKGIDSPDLGHLCQLPPPPYPGTPPKVPEVKILVEQAVSPSLTVTSERSNSVVGGSSRAESFSIPRIEDSLEELDRLEEELEAVHQVTRTRQYASRHEEPGHASPGSSRTKPPTPKAPKRASIAGYSATVRVKPSQQKPPSLRRSASLSFRDKRVSQQGPLLAEGSRVETSISQNHSAANRLGTPKQPVKSAKPPTVPKFELPGEAVARRLKEQREARLAQQAEAQKAQAPPAPKPRATKTLARPTFELPGEAISRRKREEREAKLRAEEEEARKRREFKARPVRQSIGAQAVPRETLTSRVRQSKPLLEANGDPGVQRTRLSVVVVGDDTRVPSMNNSPQTRGRNPGLPSTEASRATSASTGSGGGKRNSVSLEELTVQRQRGREILSRDNSYTQEKKKGKQEREVTAKMAREEAAERSRMASREWAEKKRRKELAARPAKENQQGQKSRVQT</sequence>
<evidence type="ECO:0008006" key="4">
    <source>
        <dbReference type="Google" id="ProtNLM"/>
    </source>
</evidence>
<organism evidence="2 3">
    <name type="scientific">Epichloe festucae (strain Fl1)</name>
    <dbReference type="NCBI Taxonomy" id="877507"/>
    <lineage>
        <taxon>Eukaryota</taxon>
        <taxon>Fungi</taxon>
        <taxon>Dikarya</taxon>
        <taxon>Ascomycota</taxon>
        <taxon>Pezizomycotina</taxon>
        <taxon>Sordariomycetes</taxon>
        <taxon>Hypocreomycetidae</taxon>
        <taxon>Hypocreales</taxon>
        <taxon>Clavicipitaceae</taxon>
        <taxon>Epichloe</taxon>
    </lineage>
</organism>
<gene>
    <name evidence="2" type="ORF">C2857_006428</name>
</gene>
<feature type="region of interest" description="Disordered" evidence="1">
    <location>
        <begin position="329"/>
        <end position="698"/>
    </location>
</feature>
<keyword evidence="3" id="KW-1185">Reference proteome</keyword>
<feature type="compositionally biased region" description="Basic and acidic residues" evidence="1">
    <location>
        <begin position="498"/>
        <end position="519"/>
    </location>
</feature>
<accession>A0A7S9KQ22</accession>
<feature type="compositionally biased region" description="Polar residues" evidence="1">
    <location>
        <begin position="412"/>
        <end position="422"/>
    </location>
</feature>
<reference evidence="2 3" key="1">
    <citation type="journal article" date="2018" name="PLoS Genet.">
        <title>Repeat elements organise 3D genome structure and mediate transcription in the filamentous fungus Epichloe festucae.</title>
        <authorList>
            <person name="Winter D.J."/>
            <person name="Ganley A.R.D."/>
            <person name="Young C.A."/>
            <person name="Liachko I."/>
            <person name="Schardl C.L."/>
            <person name="Dupont P.Y."/>
            <person name="Berry D."/>
            <person name="Ram A."/>
            <person name="Scott B."/>
            <person name="Cox M.P."/>
        </authorList>
    </citation>
    <scope>NUCLEOTIDE SEQUENCE [LARGE SCALE GENOMIC DNA]</scope>
    <source>
        <strain evidence="2 3">Fl1</strain>
    </source>
</reference>
<feature type="compositionally biased region" description="Basic and acidic residues" evidence="1">
    <location>
        <begin position="451"/>
        <end position="462"/>
    </location>
</feature>
<evidence type="ECO:0000256" key="1">
    <source>
        <dbReference type="SAM" id="MobiDB-lite"/>
    </source>
</evidence>
<dbReference type="AlphaFoldDB" id="A0A7S9KQ22"/>
<feature type="compositionally biased region" description="Low complexity" evidence="1">
    <location>
        <begin position="463"/>
        <end position="474"/>
    </location>
</feature>
<feature type="compositionally biased region" description="Polar residues" evidence="1">
    <location>
        <begin position="578"/>
        <end position="588"/>
    </location>
</feature>
<dbReference type="EMBL" id="CP031386">
    <property type="protein sequence ID" value="QPG97507.1"/>
    <property type="molecule type" value="Genomic_DNA"/>
</dbReference>
<feature type="compositionally biased region" description="Basic and acidic residues" evidence="1">
    <location>
        <begin position="647"/>
        <end position="686"/>
    </location>
</feature>
<feature type="compositionally biased region" description="Polar residues" evidence="1">
    <location>
        <begin position="378"/>
        <end position="392"/>
    </location>
</feature>
<feature type="compositionally biased region" description="Low complexity" evidence="1">
    <location>
        <begin position="595"/>
        <end position="606"/>
    </location>
</feature>